<evidence type="ECO:0000256" key="1">
    <source>
        <dbReference type="SAM" id="MobiDB-lite"/>
    </source>
</evidence>
<proteinExistence type="predicted"/>
<reference evidence="2" key="1">
    <citation type="submission" date="2021-02" db="EMBL/GenBank/DDBJ databases">
        <authorList>
            <person name="Nowell W R."/>
        </authorList>
    </citation>
    <scope>NUCLEOTIDE SEQUENCE</scope>
</reference>
<dbReference type="AlphaFoldDB" id="A0A815NBM5"/>
<protein>
    <submittedName>
        <fullName evidence="2">Uncharacterized protein</fullName>
    </submittedName>
</protein>
<feature type="compositionally biased region" description="Polar residues" evidence="1">
    <location>
        <begin position="176"/>
        <end position="187"/>
    </location>
</feature>
<accession>A0A815NBM5</accession>
<evidence type="ECO:0000313" key="3">
    <source>
        <dbReference type="Proteomes" id="UP000663864"/>
    </source>
</evidence>
<comment type="caution">
    <text evidence="2">The sequence shown here is derived from an EMBL/GenBank/DDBJ whole genome shotgun (WGS) entry which is preliminary data.</text>
</comment>
<feature type="region of interest" description="Disordered" evidence="1">
    <location>
        <begin position="176"/>
        <end position="203"/>
    </location>
</feature>
<name>A0A815NBM5_9BILA</name>
<feature type="non-terminal residue" evidence="2">
    <location>
        <position position="1"/>
    </location>
</feature>
<dbReference type="Proteomes" id="UP000663864">
    <property type="component" value="Unassembled WGS sequence"/>
</dbReference>
<dbReference type="EMBL" id="CAJNOT010004569">
    <property type="protein sequence ID" value="CAF1437158.1"/>
    <property type="molecule type" value="Genomic_DNA"/>
</dbReference>
<organism evidence="2 3">
    <name type="scientific">Rotaria sordida</name>
    <dbReference type="NCBI Taxonomy" id="392033"/>
    <lineage>
        <taxon>Eukaryota</taxon>
        <taxon>Metazoa</taxon>
        <taxon>Spiralia</taxon>
        <taxon>Gnathifera</taxon>
        <taxon>Rotifera</taxon>
        <taxon>Eurotatoria</taxon>
        <taxon>Bdelloidea</taxon>
        <taxon>Philodinida</taxon>
        <taxon>Philodinidae</taxon>
        <taxon>Rotaria</taxon>
    </lineage>
</organism>
<sequence length="1018" mass="113364">MEKSPFELTFNYNDKQIINQNFTITTELYHDIHLPINCKNNQYRLCLVELSLQIQSDIMSINFWCQPPAFSFENFNQFSRFHTCVLPMVNATEQPSITMIINSYDKGKLIPLATANFTNSPQYNVEKKSKTPIFIFNNENITKETLLSRNVRYLMTENDDAIESELDEPDCIMETTNQTNGISNQDDPLSKDDEPDETAAPVDFASDIIPEDDRSQPIGEYDDSLAVNCTAGGPIYGHPNIEWIRVANASYFTIDQRINRNADPDSDGIDFPKMDTYILQIRMIPYIFLQYVSVPSSNVILLYVVVHYDSGRRYNAYQSKVEQSPVVENFLAKEPTRFFEVYLNATDDGLPPSDVTLDIGYCIAPKHKHPIIVDSDSSFDSFTGTIDVDTYANIPDNSGSISPYTINKPSISTDTLVPSQNLLDTVDVNINLGSDGNVGQELVNNDRGPMIMDNTGPVTQSVIIDGGRIPSINYEAQKPADVRIPSDALVGTVDVSITNQNELNDMQVKSPALIGTFQMSILDGVASKPYSSDTVPLPSLAYNNLPSMTPSQAPAHYSCYNNLQIVGNINVQNIFHLNSPQQTTISDIINSQSQSSGYSFSSFHYPYHTIVINLRVNIYVHTLTLGSQSNVQRYGLRLYNPLRNVDDTYYSSKLPEFNNQPAIVGIPLAKVAIRLYLNLYTTNDGRPPSNIKIMINACFDLSSMNSISSPMIGGQYFRSPSISQIPTVSQQQQPYYQSPFSPGMSMPTMNVAQPSNIVGTVGVSVSLILILFVPHWNVYLKINSMPSSSGSLETSDSRSIPSSVQMPYDIKVGSVGVDNMSPSVTMLVGAPSKDPTSIAYDRPTGMQVPSLSFTDTANINVDVEVPDMPSFDSYYSTAIEQPRIPTVSHYSSSVLFPPSLPYNNLPSMTPSQVPAHYSCYNNLQIIGNINVQNIFHLNSLQQTTISDIINSQSQSSGYSFSSFHYPYHTIVINLRVNIYVHTLTLGSQSNVQRYGLRLYNPLRNVDDTYYSSKLPEFN</sequence>
<gene>
    <name evidence="2" type="ORF">ZHD862_LOCUS34650</name>
</gene>
<evidence type="ECO:0000313" key="2">
    <source>
        <dbReference type="EMBL" id="CAF1437158.1"/>
    </source>
</evidence>